<reference evidence="3 4" key="1">
    <citation type="journal article" date="2019" name="J. Ind. Microbiol. Biotechnol.">
        <title>The complete genomic sequence of Streptomyces spectabilis NRRL-2792 and identification of secondary metabolite biosynthetic gene clusters.</title>
        <authorList>
            <person name="Sinha A."/>
            <person name="Phillips-Salemka S."/>
            <person name="Niraula T.A."/>
            <person name="Short K.A."/>
            <person name="Niraula N.P."/>
        </authorList>
    </citation>
    <scope>NUCLEOTIDE SEQUENCE [LARGE SCALE GENOMIC DNA]</scope>
    <source>
        <strain evidence="3 4">NRRL 2792</strain>
    </source>
</reference>
<feature type="short sequence motif" description="Histidine triad motif" evidence="1">
    <location>
        <begin position="110"/>
        <end position="114"/>
    </location>
</feature>
<proteinExistence type="predicted"/>
<dbReference type="InterPro" id="IPR001310">
    <property type="entry name" value="Histidine_triad_HIT"/>
</dbReference>
<dbReference type="PROSITE" id="PS51084">
    <property type="entry name" value="HIT_2"/>
    <property type="match status" value="1"/>
</dbReference>
<name>A0A516RIM8_STRST</name>
<accession>A0A516RIM8</accession>
<gene>
    <name evidence="3" type="ORF">FH965_37200</name>
</gene>
<dbReference type="InterPro" id="IPR036265">
    <property type="entry name" value="HIT-like_sf"/>
</dbReference>
<dbReference type="Pfam" id="PF01230">
    <property type="entry name" value="HIT"/>
    <property type="match status" value="1"/>
</dbReference>
<dbReference type="EMBL" id="CP040916">
    <property type="protein sequence ID" value="QDQ15510.1"/>
    <property type="molecule type" value="Genomic_DNA"/>
</dbReference>
<dbReference type="InterPro" id="IPR011146">
    <property type="entry name" value="HIT-like"/>
</dbReference>
<sequence length="157" mass="16614">MADEDTAAACVVCATHRGDALVPGGPVGEDDLVVVSHLSPPPPDGPGRSGVVYLGHLLVEPRRHAAGLADLTNGEAQRVGLWCARAARALREAGGAEHVYAAVIGDNVPHLHVHLLPRYPGTPRAYWWHRVDEWPDAPRGGASEVAALVRRLRSALG</sequence>
<dbReference type="GO" id="GO:0003824">
    <property type="term" value="F:catalytic activity"/>
    <property type="evidence" value="ECO:0007669"/>
    <property type="project" value="InterPro"/>
</dbReference>
<protein>
    <submittedName>
        <fullName evidence="3">HIT domain-containing protein</fullName>
    </submittedName>
</protein>
<dbReference type="GO" id="GO:0009117">
    <property type="term" value="P:nucleotide metabolic process"/>
    <property type="evidence" value="ECO:0007669"/>
    <property type="project" value="TreeGrafter"/>
</dbReference>
<evidence type="ECO:0000313" key="4">
    <source>
        <dbReference type="Proteomes" id="UP000316806"/>
    </source>
</evidence>
<dbReference type="SUPFAM" id="SSF54197">
    <property type="entry name" value="HIT-like"/>
    <property type="match status" value="1"/>
</dbReference>
<evidence type="ECO:0000313" key="3">
    <source>
        <dbReference type="EMBL" id="QDQ15510.1"/>
    </source>
</evidence>
<evidence type="ECO:0000256" key="1">
    <source>
        <dbReference type="PROSITE-ProRule" id="PRU00464"/>
    </source>
</evidence>
<dbReference type="Gene3D" id="3.30.428.10">
    <property type="entry name" value="HIT-like"/>
    <property type="match status" value="1"/>
</dbReference>
<dbReference type="PANTHER" id="PTHR46648">
    <property type="entry name" value="HIT FAMILY PROTEIN 1"/>
    <property type="match status" value="1"/>
</dbReference>
<dbReference type="RefSeq" id="WP_144322714.1">
    <property type="nucleotide sequence ID" value="NZ_CP040916.1"/>
</dbReference>
<dbReference type="Proteomes" id="UP000316806">
    <property type="component" value="Chromosome"/>
</dbReference>
<dbReference type="PANTHER" id="PTHR46648:SF1">
    <property type="entry name" value="ADENOSINE 5'-MONOPHOSPHORAMIDASE HNT1"/>
    <property type="match status" value="1"/>
</dbReference>
<feature type="domain" description="HIT" evidence="2">
    <location>
        <begin position="55"/>
        <end position="125"/>
    </location>
</feature>
<evidence type="ECO:0000259" key="2">
    <source>
        <dbReference type="PROSITE" id="PS51084"/>
    </source>
</evidence>
<dbReference type="AlphaFoldDB" id="A0A516RIM8"/>
<organism evidence="3 4">
    <name type="scientific">Streptomyces spectabilis</name>
    <dbReference type="NCBI Taxonomy" id="68270"/>
    <lineage>
        <taxon>Bacteria</taxon>
        <taxon>Bacillati</taxon>
        <taxon>Actinomycetota</taxon>
        <taxon>Actinomycetes</taxon>
        <taxon>Kitasatosporales</taxon>
        <taxon>Streptomycetaceae</taxon>
        <taxon>Streptomyces</taxon>
    </lineage>
</organism>